<dbReference type="EMBL" id="CAJPDS010000050">
    <property type="protein sequence ID" value="CAF9929027.1"/>
    <property type="molecule type" value="Genomic_DNA"/>
</dbReference>
<protein>
    <submittedName>
        <fullName evidence="1">Uncharacterized protein</fullName>
    </submittedName>
</protein>
<name>A0A8H3FTX2_9LECA</name>
<comment type="caution">
    <text evidence="1">The sequence shown here is derived from an EMBL/GenBank/DDBJ whole genome shotgun (WGS) entry which is preliminary data.</text>
</comment>
<sequence>MELNDATLQKDFSWEAFSSALFRLNYLIGISPILRHYIPIQIIASGGYVSLCALGNRTTTQDLDYFIDPVAYGSNLGLIQNELHRIIRQVAREMHFVEDWANDQVTLFLSLLRDPKDLFDRSVQQDVRLYSGNNLHIYGVLWLWVLVRKMKRLQMEGQPAREADWSDCFYILQRMFEDTGEPLRKYRLREFDHTNREPPVFEETVNQLNQLFREMRGFDGITN</sequence>
<evidence type="ECO:0000313" key="2">
    <source>
        <dbReference type="Proteomes" id="UP000664521"/>
    </source>
</evidence>
<accession>A0A8H3FTX2</accession>
<keyword evidence="2" id="KW-1185">Reference proteome</keyword>
<dbReference type="Proteomes" id="UP000664521">
    <property type="component" value="Unassembled WGS sequence"/>
</dbReference>
<evidence type="ECO:0000313" key="1">
    <source>
        <dbReference type="EMBL" id="CAF9929027.1"/>
    </source>
</evidence>
<proteinExistence type="predicted"/>
<reference evidence="1" key="1">
    <citation type="submission" date="2021-03" db="EMBL/GenBank/DDBJ databases">
        <authorList>
            <person name="Tagirdzhanova G."/>
        </authorList>
    </citation>
    <scope>NUCLEOTIDE SEQUENCE</scope>
</reference>
<gene>
    <name evidence="1" type="ORF">HETSPECPRED_007262</name>
</gene>
<dbReference type="AlphaFoldDB" id="A0A8H3FTX2"/>
<dbReference type="OrthoDB" id="3348320at2759"/>
<organism evidence="1 2">
    <name type="scientific">Heterodermia speciosa</name>
    <dbReference type="NCBI Taxonomy" id="116794"/>
    <lineage>
        <taxon>Eukaryota</taxon>
        <taxon>Fungi</taxon>
        <taxon>Dikarya</taxon>
        <taxon>Ascomycota</taxon>
        <taxon>Pezizomycotina</taxon>
        <taxon>Lecanoromycetes</taxon>
        <taxon>OSLEUM clade</taxon>
        <taxon>Lecanoromycetidae</taxon>
        <taxon>Caliciales</taxon>
        <taxon>Physciaceae</taxon>
        <taxon>Heterodermia</taxon>
    </lineage>
</organism>